<dbReference type="PRINTS" id="PR00081">
    <property type="entry name" value="GDHRDH"/>
</dbReference>
<evidence type="ECO:0000256" key="2">
    <source>
        <dbReference type="ARBA" id="ARBA00022857"/>
    </source>
</evidence>
<keyword evidence="2" id="KW-0521">NADP</keyword>
<name>A0AAN6KET9_9PEZI</name>
<gene>
    <name evidence="4" type="ORF">LTR91_012835</name>
</gene>
<dbReference type="InterPro" id="IPR002347">
    <property type="entry name" value="SDR_fam"/>
</dbReference>
<dbReference type="EMBL" id="JAUJLE010000126">
    <property type="protein sequence ID" value="KAK0978737.1"/>
    <property type="molecule type" value="Genomic_DNA"/>
</dbReference>
<evidence type="ECO:0000256" key="1">
    <source>
        <dbReference type="ARBA" id="ARBA00006484"/>
    </source>
</evidence>
<dbReference type="PANTHER" id="PTHR43618:SF18">
    <property type="entry name" value="SHORT CHAIN DEHYDROGENASE_REDUCTASE FAMILY (AFU_ORTHOLOGUE AFUA_5G12480)"/>
    <property type="match status" value="1"/>
</dbReference>
<dbReference type="InterPro" id="IPR036291">
    <property type="entry name" value="NAD(P)-bd_dom_sf"/>
</dbReference>
<sequence>MLSTSFAQNGFHIRANIVAPGLYPSEMTQSMTSNMNKFGGLDGHDGAFAGAHVMPSDRSPAERTGSEQDFAGLILFMASQAGAYLNGDAMVTDGGRLAQLPGTY</sequence>
<comment type="caution">
    <text evidence="4">The sequence shown here is derived from an EMBL/GenBank/DDBJ whole genome shotgun (WGS) entry which is preliminary data.</text>
</comment>
<protein>
    <submittedName>
        <fullName evidence="4">Uncharacterized protein</fullName>
    </submittedName>
</protein>
<keyword evidence="3" id="KW-0560">Oxidoreductase</keyword>
<dbReference type="GO" id="GO:0016491">
    <property type="term" value="F:oxidoreductase activity"/>
    <property type="evidence" value="ECO:0007669"/>
    <property type="project" value="UniProtKB-KW"/>
</dbReference>
<dbReference type="PANTHER" id="PTHR43618">
    <property type="entry name" value="7-ALPHA-HYDROXYSTEROID DEHYDROGENASE"/>
    <property type="match status" value="1"/>
</dbReference>
<evidence type="ECO:0000313" key="5">
    <source>
        <dbReference type="Proteomes" id="UP001175353"/>
    </source>
</evidence>
<accession>A0AAN6KET9</accession>
<dbReference type="SUPFAM" id="SSF51735">
    <property type="entry name" value="NAD(P)-binding Rossmann-fold domains"/>
    <property type="match status" value="1"/>
</dbReference>
<evidence type="ECO:0000256" key="3">
    <source>
        <dbReference type="ARBA" id="ARBA00023002"/>
    </source>
</evidence>
<keyword evidence="5" id="KW-1185">Reference proteome</keyword>
<dbReference type="InterPro" id="IPR052178">
    <property type="entry name" value="Sec_Metab_Biosynth_SDR"/>
</dbReference>
<dbReference type="Pfam" id="PF13561">
    <property type="entry name" value="adh_short_C2"/>
    <property type="match status" value="1"/>
</dbReference>
<reference evidence="4" key="1">
    <citation type="submission" date="2023-06" db="EMBL/GenBank/DDBJ databases">
        <title>Black Yeasts Isolated from many extreme environments.</title>
        <authorList>
            <person name="Coleine C."/>
            <person name="Stajich J.E."/>
            <person name="Selbmann L."/>
        </authorList>
    </citation>
    <scope>NUCLEOTIDE SEQUENCE</scope>
    <source>
        <strain evidence="4">CCFEE 5200</strain>
    </source>
</reference>
<dbReference type="AlphaFoldDB" id="A0AAN6KET9"/>
<comment type="similarity">
    <text evidence="1">Belongs to the short-chain dehydrogenases/reductases (SDR) family.</text>
</comment>
<proteinExistence type="inferred from homology"/>
<evidence type="ECO:0000313" key="4">
    <source>
        <dbReference type="EMBL" id="KAK0978737.1"/>
    </source>
</evidence>
<dbReference type="Gene3D" id="3.40.50.720">
    <property type="entry name" value="NAD(P)-binding Rossmann-like Domain"/>
    <property type="match status" value="1"/>
</dbReference>
<organism evidence="4 5">
    <name type="scientific">Friedmanniomyces endolithicus</name>
    <dbReference type="NCBI Taxonomy" id="329885"/>
    <lineage>
        <taxon>Eukaryota</taxon>
        <taxon>Fungi</taxon>
        <taxon>Dikarya</taxon>
        <taxon>Ascomycota</taxon>
        <taxon>Pezizomycotina</taxon>
        <taxon>Dothideomycetes</taxon>
        <taxon>Dothideomycetidae</taxon>
        <taxon>Mycosphaerellales</taxon>
        <taxon>Teratosphaeriaceae</taxon>
        <taxon>Friedmanniomyces</taxon>
    </lineage>
</organism>
<dbReference type="Proteomes" id="UP001175353">
    <property type="component" value="Unassembled WGS sequence"/>
</dbReference>